<name>A0ABN7WMC6_GIGMA</name>
<protein>
    <submittedName>
        <fullName evidence="1">15847_t:CDS:1</fullName>
    </submittedName>
</protein>
<reference evidence="1 2" key="1">
    <citation type="submission" date="2021-06" db="EMBL/GenBank/DDBJ databases">
        <authorList>
            <person name="Kallberg Y."/>
            <person name="Tangrot J."/>
            <person name="Rosling A."/>
        </authorList>
    </citation>
    <scope>NUCLEOTIDE SEQUENCE [LARGE SCALE GENOMIC DNA]</scope>
    <source>
        <strain evidence="1 2">120-4 pot B 10/14</strain>
    </source>
</reference>
<dbReference type="EMBL" id="CAJVQB010051433">
    <property type="protein sequence ID" value="CAG8835419.1"/>
    <property type="molecule type" value="Genomic_DNA"/>
</dbReference>
<accession>A0ABN7WMC6</accession>
<keyword evidence="2" id="KW-1185">Reference proteome</keyword>
<feature type="non-terminal residue" evidence="1">
    <location>
        <position position="84"/>
    </location>
</feature>
<organism evidence="1 2">
    <name type="scientific">Gigaspora margarita</name>
    <dbReference type="NCBI Taxonomy" id="4874"/>
    <lineage>
        <taxon>Eukaryota</taxon>
        <taxon>Fungi</taxon>
        <taxon>Fungi incertae sedis</taxon>
        <taxon>Mucoromycota</taxon>
        <taxon>Glomeromycotina</taxon>
        <taxon>Glomeromycetes</taxon>
        <taxon>Diversisporales</taxon>
        <taxon>Gigasporaceae</taxon>
        <taxon>Gigaspora</taxon>
    </lineage>
</organism>
<evidence type="ECO:0000313" key="2">
    <source>
        <dbReference type="Proteomes" id="UP000789901"/>
    </source>
</evidence>
<comment type="caution">
    <text evidence="1">The sequence shown here is derived from an EMBL/GenBank/DDBJ whole genome shotgun (WGS) entry which is preliminary data.</text>
</comment>
<gene>
    <name evidence="1" type="ORF">GMARGA_LOCUS32562</name>
</gene>
<sequence length="84" mass="9582">TTFDCYTKEPIQATSLLQTYTDNSFENLTLSPVLQENNENLEFSILSCSQSIFILEPKELDDSNNFARFSQSLSLLPHDKDTTQ</sequence>
<dbReference type="Proteomes" id="UP000789901">
    <property type="component" value="Unassembled WGS sequence"/>
</dbReference>
<feature type="non-terminal residue" evidence="1">
    <location>
        <position position="1"/>
    </location>
</feature>
<evidence type="ECO:0000313" key="1">
    <source>
        <dbReference type="EMBL" id="CAG8835419.1"/>
    </source>
</evidence>
<proteinExistence type="predicted"/>